<accession>A0AAD1ZHG8</accession>
<sequence length="100" mass="11139">MTRPDPTICLLLTSREELTMEAIKHALRALRKRHLLEEGAHAPAIIALSRPLVSQKNSADESTTTSKKSSTVDQSMKSNLDSIIPEGIRMAMDQARCNFY</sequence>
<evidence type="ECO:0000313" key="3">
    <source>
        <dbReference type="Proteomes" id="UP000834106"/>
    </source>
</evidence>
<protein>
    <submittedName>
        <fullName evidence="2">Uncharacterized protein</fullName>
    </submittedName>
</protein>
<reference evidence="2" key="1">
    <citation type="submission" date="2023-05" db="EMBL/GenBank/DDBJ databases">
        <authorList>
            <person name="Huff M."/>
        </authorList>
    </citation>
    <scope>NUCLEOTIDE SEQUENCE</scope>
</reference>
<name>A0AAD1ZHG8_9LAMI</name>
<dbReference type="AlphaFoldDB" id="A0AAD1ZHG8"/>
<feature type="compositionally biased region" description="Low complexity" evidence="1">
    <location>
        <begin position="62"/>
        <end position="71"/>
    </location>
</feature>
<gene>
    <name evidence="2" type="ORF">FPE_LOCUS14785</name>
</gene>
<dbReference type="Proteomes" id="UP000834106">
    <property type="component" value="Chromosome 9"/>
</dbReference>
<dbReference type="EMBL" id="OU503044">
    <property type="protein sequence ID" value="CAI9767355.1"/>
    <property type="molecule type" value="Genomic_DNA"/>
</dbReference>
<organism evidence="2 3">
    <name type="scientific">Fraxinus pennsylvanica</name>
    <dbReference type="NCBI Taxonomy" id="56036"/>
    <lineage>
        <taxon>Eukaryota</taxon>
        <taxon>Viridiplantae</taxon>
        <taxon>Streptophyta</taxon>
        <taxon>Embryophyta</taxon>
        <taxon>Tracheophyta</taxon>
        <taxon>Spermatophyta</taxon>
        <taxon>Magnoliopsida</taxon>
        <taxon>eudicotyledons</taxon>
        <taxon>Gunneridae</taxon>
        <taxon>Pentapetalae</taxon>
        <taxon>asterids</taxon>
        <taxon>lamiids</taxon>
        <taxon>Lamiales</taxon>
        <taxon>Oleaceae</taxon>
        <taxon>Oleeae</taxon>
        <taxon>Fraxinus</taxon>
    </lineage>
</organism>
<proteinExistence type="predicted"/>
<evidence type="ECO:0000313" key="2">
    <source>
        <dbReference type="EMBL" id="CAI9767355.1"/>
    </source>
</evidence>
<evidence type="ECO:0000256" key="1">
    <source>
        <dbReference type="SAM" id="MobiDB-lite"/>
    </source>
</evidence>
<keyword evidence="3" id="KW-1185">Reference proteome</keyword>
<feature type="region of interest" description="Disordered" evidence="1">
    <location>
        <begin position="53"/>
        <end position="78"/>
    </location>
</feature>